<gene>
    <name evidence="2" type="ORF">GOB87_12585</name>
</gene>
<evidence type="ECO:0000313" key="3">
    <source>
        <dbReference type="Proteomes" id="UP000597459"/>
    </source>
</evidence>
<dbReference type="EMBL" id="WOTH01000032">
    <property type="protein sequence ID" value="NHO54770.1"/>
    <property type="molecule type" value="Genomic_DNA"/>
</dbReference>
<evidence type="ECO:0000313" key="2">
    <source>
        <dbReference type="EMBL" id="NHO54770.1"/>
    </source>
</evidence>
<name>A0A967B6J7_9PROT</name>
<sequence length="136" mass="15664">MSMLTGYVLGQMAGSQQEWLNKWRNHLNRRSNGEMTYEEAVDELLRQRAALAETISGLRQELAKYSSDAASQKARIAELEAELAARNARVSEWERYGEVMERNHSRLRAWSNHAEVQLQRYHALYGPLPADKTSEK</sequence>
<keyword evidence="1" id="KW-0175">Coiled coil</keyword>
<dbReference type="Proteomes" id="UP000597459">
    <property type="component" value="Unassembled WGS sequence"/>
</dbReference>
<dbReference type="AlphaFoldDB" id="A0A967B6J7"/>
<comment type="caution">
    <text evidence="2">The sequence shown here is derived from an EMBL/GenBank/DDBJ whole genome shotgun (WGS) entry which is preliminary data.</text>
</comment>
<proteinExistence type="predicted"/>
<accession>A0A967B6J7</accession>
<evidence type="ECO:0000256" key="1">
    <source>
        <dbReference type="SAM" id="Coils"/>
    </source>
</evidence>
<dbReference type="RefSeq" id="WP_166317447.1">
    <property type="nucleotide sequence ID" value="NZ_WOTH01000032.1"/>
</dbReference>
<feature type="coiled-coil region" evidence="1">
    <location>
        <begin position="41"/>
        <end position="96"/>
    </location>
</feature>
<keyword evidence="3" id="KW-1185">Reference proteome</keyword>
<reference evidence="2" key="1">
    <citation type="submission" date="2019-11" db="EMBL/GenBank/DDBJ databases">
        <title>Description of new Acetobacter species.</title>
        <authorList>
            <person name="Cleenwerck I."/>
            <person name="Sombolestani A.S."/>
        </authorList>
    </citation>
    <scope>NUCLEOTIDE SEQUENCE</scope>
    <source>
        <strain evidence="2">LMG 1626</strain>
    </source>
</reference>
<organism evidence="2 3">
    <name type="scientific">Acetobacter estunensis</name>
    <dbReference type="NCBI Taxonomy" id="104097"/>
    <lineage>
        <taxon>Bacteria</taxon>
        <taxon>Pseudomonadati</taxon>
        <taxon>Pseudomonadota</taxon>
        <taxon>Alphaproteobacteria</taxon>
        <taxon>Acetobacterales</taxon>
        <taxon>Acetobacteraceae</taxon>
        <taxon>Acetobacter</taxon>
    </lineage>
</organism>
<protein>
    <submittedName>
        <fullName evidence="2">Uncharacterized protein</fullName>
    </submittedName>
</protein>